<dbReference type="PANTHER" id="PTHR12563:SF17">
    <property type="entry name" value="DIHYDROXYACETONE PHOSPHATE ACYLTRANSFERASE"/>
    <property type="match status" value="1"/>
</dbReference>
<evidence type="ECO:0000313" key="8">
    <source>
        <dbReference type="EMBL" id="OGI45741.1"/>
    </source>
</evidence>
<sequence>MTDTVALPFWLFAVLAAIAAWAVLERLLVPSVRFLLRRRVNRVIDEVNTRLNIGIRPFQLTKRQVLIDRLVYDARVIEAMQAYAREQNMPREVAQAEVARYAHEIVPAFNAYVYFRAGYWLASRVARSLYRVRVGFADNERLAAIDPEACVVFVMNHRSNMDYILAAFLAAEQTALSYAVGEWARVWPLQQLIRAMGAFFVRRNSGNPLYRRVLERYVNMATQEGVCQAVFPEGGLSRDGRLQPPKLGFLDYMLRGFDPGGRRDIVFVPVGISYDRTLEDRSLVRRLDPAAPRRSKWFVIRTTLGFIAHNLRLMARSRWRRFGYACVNFGAPISMREYCHRHAVDFRALPQDARFPEVERLAGMLMGRVERLIPALPIPLLAAAVLEAPQGQTEFDLKARAYGMIERLQELGAVVIAPAHTREHTLDTAFNMLTLRRLIVESEGRWRPDPQSLDVLAYYANSVAHWPR</sequence>
<feature type="transmembrane region" description="Helical" evidence="6">
    <location>
        <begin position="6"/>
        <end position="29"/>
    </location>
</feature>
<name>A0A1F6TKV1_9PROT</name>
<proteinExistence type="predicted"/>
<dbReference type="EMBL" id="MFSU01000096">
    <property type="protein sequence ID" value="OGI45741.1"/>
    <property type="molecule type" value="Genomic_DNA"/>
</dbReference>
<evidence type="ECO:0000259" key="7">
    <source>
        <dbReference type="SMART" id="SM00563"/>
    </source>
</evidence>
<dbReference type="InterPro" id="IPR022284">
    <property type="entry name" value="GPAT/DHAPAT"/>
</dbReference>
<dbReference type="STRING" id="1817760.A2151_08195"/>
<dbReference type="GO" id="GO:0012505">
    <property type="term" value="C:endomembrane system"/>
    <property type="evidence" value="ECO:0007669"/>
    <property type="project" value="UniProtKB-SubCell"/>
</dbReference>
<evidence type="ECO:0000256" key="6">
    <source>
        <dbReference type="SAM" id="Phobius"/>
    </source>
</evidence>
<dbReference type="SMART" id="SM00563">
    <property type="entry name" value="PlsC"/>
    <property type="match status" value="1"/>
</dbReference>
<dbReference type="InterPro" id="IPR045520">
    <property type="entry name" value="GPAT/DHAPAT_C"/>
</dbReference>
<gene>
    <name evidence="8" type="ORF">A2151_08195</name>
</gene>
<dbReference type="UniPathway" id="UPA00557">
    <property type="reaction ID" value="UER00612"/>
</dbReference>
<evidence type="ECO:0000256" key="2">
    <source>
        <dbReference type="ARBA" id="ARBA00004765"/>
    </source>
</evidence>
<comment type="subcellular location">
    <subcellularLocation>
        <location evidence="1">Endomembrane system</location>
        <topology evidence="1">Peripheral membrane protein</topology>
    </subcellularLocation>
</comment>
<dbReference type="GO" id="GO:0004366">
    <property type="term" value="F:glycerol-3-phosphate O-acyltransferase activity"/>
    <property type="evidence" value="ECO:0007669"/>
    <property type="project" value="UniProtKB-EC"/>
</dbReference>
<comment type="pathway">
    <text evidence="2">Phospholipid metabolism; CDP-diacylglycerol biosynthesis; CDP-diacylglycerol from sn-glycerol 3-phosphate: step 1/3.</text>
</comment>
<keyword evidence="6" id="KW-1133">Transmembrane helix</keyword>
<evidence type="ECO:0000256" key="1">
    <source>
        <dbReference type="ARBA" id="ARBA00004184"/>
    </source>
</evidence>
<dbReference type="AlphaFoldDB" id="A0A1F6TKV1"/>
<reference evidence="8 9" key="1">
    <citation type="journal article" date="2016" name="Nat. Commun.">
        <title>Thousands of microbial genomes shed light on interconnected biogeochemical processes in an aquifer system.</title>
        <authorList>
            <person name="Anantharaman K."/>
            <person name="Brown C.T."/>
            <person name="Hug L.A."/>
            <person name="Sharon I."/>
            <person name="Castelle C.J."/>
            <person name="Probst A.J."/>
            <person name="Thomas B.C."/>
            <person name="Singh A."/>
            <person name="Wilkins M.J."/>
            <person name="Karaoz U."/>
            <person name="Brodie E.L."/>
            <person name="Williams K.H."/>
            <person name="Hubbard S.S."/>
            <person name="Banfield J.F."/>
        </authorList>
    </citation>
    <scope>NUCLEOTIDE SEQUENCE [LARGE SCALE GENOMIC DNA]</scope>
</reference>
<feature type="domain" description="Phospholipid/glycerol acyltransferase" evidence="7">
    <location>
        <begin position="151"/>
        <end position="275"/>
    </location>
</feature>
<evidence type="ECO:0000256" key="3">
    <source>
        <dbReference type="ARBA" id="ARBA00013113"/>
    </source>
</evidence>
<dbReference type="Pfam" id="PF19277">
    <property type="entry name" value="GPAT_C"/>
    <property type="match status" value="1"/>
</dbReference>
<evidence type="ECO:0000256" key="5">
    <source>
        <dbReference type="ARBA" id="ARBA00048427"/>
    </source>
</evidence>
<dbReference type="Proteomes" id="UP000178885">
    <property type="component" value="Unassembled WGS sequence"/>
</dbReference>
<dbReference type="PANTHER" id="PTHR12563">
    <property type="entry name" value="GLYCEROL-3-PHOSPHATE ACYLTRANSFERASE"/>
    <property type="match status" value="1"/>
</dbReference>
<dbReference type="SUPFAM" id="SSF69593">
    <property type="entry name" value="Glycerol-3-phosphate (1)-acyltransferase"/>
    <property type="match status" value="1"/>
</dbReference>
<evidence type="ECO:0000256" key="4">
    <source>
        <dbReference type="ARBA" id="ARBA00013432"/>
    </source>
</evidence>
<keyword evidence="6" id="KW-0812">Transmembrane</keyword>
<dbReference type="InterPro" id="IPR002123">
    <property type="entry name" value="Plipid/glycerol_acylTrfase"/>
</dbReference>
<dbReference type="Pfam" id="PF01553">
    <property type="entry name" value="Acyltransferase"/>
    <property type="match status" value="1"/>
</dbReference>
<comment type="caution">
    <text evidence="8">The sequence shown here is derived from an EMBL/GenBank/DDBJ whole genome shotgun (WGS) entry which is preliminary data.</text>
</comment>
<accession>A0A1F6TKV1</accession>
<protein>
    <recommendedName>
        <fullName evidence="4">Glycerol-3-phosphate acyltransferase</fullName>
        <ecNumber evidence="3">2.3.1.15</ecNumber>
    </recommendedName>
</protein>
<dbReference type="GO" id="GO:0016024">
    <property type="term" value="P:CDP-diacylglycerol biosynthetic process"/>
    <property type="evidence" value="ECO:0007669"/>
    <property type="project" value="UniProtKB-UniPathway"/>
</dbReference>
<comment type="catalytic activity">
    <reaction evidence="5">
        <text>sn-glycerol 3-phosphate + an acyl-CoA = a 1-acyl-sn-glycero-3-phosphate + CoA</text>
        <dbReference type="Rhea" id="RHEA:15325"/>
        <dbReference type="ChEBI" id="CHEBI:57287"/>
        <dbReference type="ChEBI" id="CHEBI:57597"/>
        <dbReference type="ChEBI" id="CHEBI:57970"/>
        <dbReference type="ChEBI" id="CHEBI:58342"/>
        <dbReference type="EC" id="2.3.1.15"/>
    </reaction>
</comment>
<evidence type="ECO:0000313" key="9">
    <source>
        <dbReference type="Proteomes" id="UP000178885"/>
    </source>
</evidence>
<dbReference type="EC" id="2.3.1.15" evidence="3"/>
<keyword evidence="6" id="KW-0472">Membrane</keyword>
<organism evidence="8 9">
    <name type="scientific">Candidatus Muproteobacteria bacterium RBG_16_65_34</name>
    <dbReference type="NCBI Taxonomy" id="1817760"/>
    <lineage>
        <taxon>Bacteria</taxon>
        <taxon>Pseudomonadati</taxon>
        <taxon>Pseudomonadota</taxon>
        <taxon>Candidatus Muproteobacteria</taxon>
    </lineage>
</organism>